<dbReference type="PRINTS" id="PR00081">
    <property type="entry name" value="GDHRDH"/>
</dbReference>
<dbReference type="InterPro" id="IPR057326">
    <property type="entry name" value="KR_dom"/>
</dbReference>
<name>A0ABP7NK69_9GAMM</name>
<comment type="similarity">
    <text evidence="1 3">Belongs to the short-chain dehydrogenases/reductases (SDR) family.</text>
</comment>
<protein>
    <submittedName>
        <fullName evidence="5">SDR family NAD(P)-dependent oxidoreductase</fullName>
    </submittedName>
</protein>
<dbReference type="RefSeq" id="WP_344802497.1">
    <property type="nucleotide sequence ID" value="NZ_BAABBO010000001.1"/>
</dbReference>
<dbReference type="SMART" id="SM00822">
    <property type="entry name" value="PKS_KR"/>
    <property type="match status" value="1"/>
</dbReference>
<sequence>MKDFKNRVVVITGAGSGMGRAYAVEFARLGARLALNDYDADGLAETVGLVEGAAPAVVSKVFDVGDKATMNSFADEVKAELGDAHIIINNAGVGGGGKPVWLNSDDDYERTMQINFFGVVYGTRAFLPQLLRNGEGAVVNVSSVFGLVGTPNTSDYCAAKFAVRGFTESLMVELQTSAISVHLVHPGGVRTNIAKGVEGGEEFTAKYLKTDPADVVRQVIRGIRSGKQRIVCGHNSFKLWLTSWSLPLEKRNRLLHGELKALMDPEHYDILKGPKA</sequence>
<evidence type="ECO:0000256" key="2">
    <source>
        <dbReference type="ARBA" id="ARBA00023002"/>
    </source>
</evidence>
<organism evidence="5 6">
    <name type="scientific">Allohahella marinimesophila</name>
    <dbReference type="NCBI Taxonomy" id="1054972"/>
    <lineage>
        <taxon>Bacteria</taxon>
        <taxon>Pseudomonadati</taxon>
        <taxon>Pseudomonadota</taxon>
        <taxon>Gammaproteobacteria</taxon>
        <taxon>Oceanospirillales</taxon>
        <taxon>Hahellaceae</taxon>
        <taxon>Allohahella</taxon>
    </lineage>
</organism>
<dbReference type="Proteomes" id="UP001501337">
    <property type="component" value="Unassembled WGS sequence"/>
</dbReference>
<evidence type="ECO:0000259" key="4">
    <source>
        <dbReference type="SMART" id="SM00822"/>
    </source>
</evidence>
<proteinExistence type="inferred from homology"/>
<reference evidence="6" key="1">
    <citation type="journal article" date="2019" name="Int. J. Syst. Evol. Microbiol.">
        <title>The Global Catalogue of Microorganisms (GCM) 10K type strain sequencing project: providing services to taxonomists for standard genome sequencing and annotation.</title>
        <authorList>
            <consortium name="The Broad Institute Genomics Platform"/>
            <consortium name="The Broad Institute Genome Sequencing Center for Infectious Disease"/>
            <person name="Wu L."/>
            <person name="Ma J."/>
        </authorList>
    </citation>
    <scope>NUCLEOTIDE SEQUENCE [LARGE SCALE GENOMIC DNA]</scope>
    <source>
        <strain evidence="6">JCM 17555</strain>
    </source>
</reference>
<evidence type="ECO:0000256" key="3">
    <source>
        <dbReference type="RuleBase" id="RU000363"/>
    </source>
</evidence>
<dbReference type="InterPro" id="IPR020904">
    <property type="entry name" value="Sc_DH/Rdtase_CS"/>
</dbReference>
<dbReference type="PRINTS" id="PR00080">
    <property type="entry name" value="SDRFAMILY"/>
</dbReference>
<dbReference type="EMBL" id="BAABBO010000001">
    <property type="protein sequence ID" value="GAA3946962.1"/>
    <property type="molecule type" value="Genomic_DNA"/>
</dbReference>
<keyword evidence="6" id="KW-1185">Reference proteome</keyword>
<dbReference type="SUPFAM" id="SSF51735">
    <property type="entry name" value="NAD(P)-binding Rossmann-fold domains"/>
    <property type="match status" value="1"/>
</dbReference>
<dbReference type="Gene3D" id="3.40.50.720">
    <property type="entry name" value="NAD(P)-binding Rossmann-like Domain"/>
    <property type="match status" value="1"/>
</dbReference>
<comment type="caution">
    <text evidence="5">The sequence shown here is derived from an EMBL/GenBank/DDBJ whole genome shotgun (WGS) entry which is preliminary data.</text>
</comment>
<dbReference type="PROSITE" id="PS00061">
    <property type="entry name" value="ADH_SHORT"/>
    <property type="match status" value="1"/>
</dbReference>
<feature type="domain" description="Ketoreductase" evidence="4">
    <location>
        <begin position="7"/>
        <end position="187"/>
    </location>
</feature>
<gene>
    <name evidence="5" type="ORF">GCM10022278_02660</name>
</gene>
<dbReference type="InterPro" id="IPR036291">
    <property type="entry name" value="NAD(P)-bd_dom_sf"/>
</dbReference>
<dbReference type="InterPro" id="IPR002347">
    <property type="entry name" value="SDR_fam"/>
</dbReference>
<dbReference type="PANTHER" id="PTHR24322">
    <property type="entry name" value="PKSB"/>
    <property type="match status" value="1"/>
</dbReference>
<keyword evidence="2" id="KW-0560">Oxidoreductase</keyword>
<evidence type="ECO:0000313" key="6">
    <source>
        <dbReference type="Proteomes" id="UP001501337"/>
    </source>
</evidence>
<dbReference type="PANTHER" id="PTHR24322:SF736">
    <property type="entry name" value="RETINOL DEHYDROGENASE 10"/>
    <property type="match status" value="1"/>
</dbReference>
<evidence type="ECO:0000256" key="1">
    <source>
        <dbReference type="ARBA" id="ARBA00006484"/>
    </source>
</evidence>
<dbReference type="Pfam" id="PF00106">
    <property type="entry name" value="adh_short"/>
    <property type="match status" value="1"/>
</dbReference>
<evidence type="ECO:0000313" key="5">
    <source>
        <dbReference type="EMBL" id="GAA3946962.1"/>
    </source>
</evidence>
<dbReference type="CDD" id="cd05233">
    <property type="entry name" value="SDR_c"/>
    <property type="match status" value="1"/>
</dbReference>
<accession>A0ABP7NK69</accession>